<dbReference type="AlphaFoldDB" id="A0A8X6NQ72"/>
<dbReference type="OrthoDB" id="291007at2759"/>
<dbReference type="Proteomes" id="UP000887013">
    <property type="component" value="Unassembled WGS sequence"/>
</dbReference>
<comment type="subunit">
    <text evidence="1">Monomer.</text>
</comment>
<keyword evidence="3 4" id="KW-0645">Protease</keyword>
<dbReference type="InterPro" id="IPR024079">
    <property type="entry name" value="MetalloPept_cat_dom_sf"/>
</dbReference>
<comment type="function">
    <text evidence="2">Zinc metalloprotease. Provoques deadhesion of endothelial cells from cell cultures, and also degradation of fibronectin, fibrinogen and gelatin in vitro. Its role in the venom is not fully understood but it might act as a spreading factor that facilitates diffusion of other venom toxins. Alternatively, it might be involved in the proteolytic processing of other venom toxins or it might play a role in extra-oral digestion of prey.</text>
</comment>
<comment type="cofactor">
    <cofactor evidence="3 4">
        <name>Zn(2+)</name>
        <dbReference type="ChEBI" id="CHEBI:29105"/>
    </cofactor>
    <text evidence="3 4">Binds 1 zinc ion per subunit.</text>
</comment>
<dbReference type="PANTHER" id="PTHR10127:SF883">
    <property type="entry name" value="ZINC METALLOPROTEINASE NAS-8"/>
    <property type="match status" value="1"/>
</dbReference>
<feature type="active site" evidence="3">
    <location>
        <position position="221"/>
    </location>
</feature>
<feature type="binding site" evidence="3">
    <location>
        <position position="220"/>
    </location>
    <ligand>
        <name>Zn(2+)</name>
        <dbReference type="ChEBI" id="CHEBI:29105"/>
        <note>catalytic</note>
    </ligand>
</feature>
<evidence type="ECO:0000256" key="3">
    <source>
        <dbReference type="PROSITE-ProRule" id="PRU01211"/>
    </source>
</evidence>
<evidence type="ECO:0000256" key="4">
    <source>
        <dbReference type="RuleBase" id="RU361183"/>
    </source>
</evidence>
<dbReference type="Gene3D" id="3.40.390.10">
    <property type="entry name" value="Collagenase (Catalytic Domain)"/>
    <property type="match status" value="1"/>
</dbReference>
<proteinExistence type="predicted"/>
<comment type="caution">
    <text evidence="6">The sequence shown here is derived from an EMBL/GenBank/DDBJ whole genome shotgun (WGS) entry which is preliminary data.</text>
</comment>
<dbReference type="EMBL" id="BMAW01106726">
    <property type="protein sequence ID" value="GFT25836.1"/>
    <property type="molecule type" value="Genomic_DNA"/>
</dbReference>
<accession>A0A8X6NQ72</accession>
<keyword evidence="3 4" id="KW-0862">Zinc</keyword>
<keyword evidence="3 4" id="KW-0378">Hydrolase</keyword>
<evidence type="ECO:0000313" key="6">
    <source>
        <dbReference type="EMBL" id="GFT25836.1"/>
    </source>
</evidence>
<feature type="domain" description="Peptidase M12A" evidence="5">
    <location>
        <begin position="134"/>
        <end position="324"/>
    </location>
</feature>
<evidence type="ECO:0000256" key="1">
    <source>
        <dbReference type="ARBA" id="ARBA00011245"/>
    </source>
</evidence>
<dbReference type="EC" id="3.4.24.-" evidence="4"/>
<dbReference type="GO" id="GO:0008270">
    <property type="term" value="F:zinc ion binding"/>
    <property type="evidence" value="ECO:0007669"/>
    <property type="project" value="UniProtKB-UniRule"/>
</dbReference>
<organism evidence="6 7">
    <name type="scientific">Nephila pilipes</name>
    <name type="common">Giant wood spider</name>
    <name type="synonym">Nephila maculata</name>
    <dbReference type="NCBI Taxonomy" id="299642"/>
    <lineage>
        <taxon>Eukaryota</taxon>
        <taxon>Metazoa</taxon>
        <taxon>Ecdysozoa</taxon>
        <taxon>Arthropoda</taxon>
        <taxon>Chelicerata</taxon>
        <taxon>Arachnida</taxon>
        <taxon>Araneae</taxon>
        <taxon>Araneomorphae</taxon>
        <taxon>Entelegynae</taxon>
        <taxon>Araneoidea</taxon>
        <taxon>Nephilidae</taxon>
        <taxon>Nephila</taxon>
    </lineage>
</organism>
<sequence>MNPQMDGVGIPNKELNKLLHKPEFVNQETSDLDEEFPVAENDPNIFNLDEILKISEVESRLNEEQVHGLKVARSALHGNHYGGDMVFPESWNESDMSIYVLSQNCIPFLLMLHLINSIHYHKKKCEYLCEFENAGIWDTRFRWPLYPGRGVVSFVLDQSVGSFSNVIYAGMEQYHRYTCIRFVPRTHERDFVWIHYGSGNGGIQKLSLGQGCAYVGLVVHELGHAIGLFHMHQRSDRNNYITVYKDNVIPGQLHNFVLTDPNSEIMFTPYDYNSIMHYGNFAFSRQPNGLPTMVANNGQRLYEPYEKPGFDQNDIYIINKLYRC</sequence>
<dbReference type="InterPro" id="IPR001506">
    <property type="entry name" value="Peptidase_M12A"/>
</dbReference>
<dbReference type="Pfam" id="PF01400">
    <property type="entry name" value="Astacin"/>
    <property type="match status" value="1"/>
</dbReference>
<evidence type="ECO:0000256" key="2">
    <source>
        <dbReference type="ARBA" id="ARBA00025529"/>
    </source>
</evidence>
<dbReference type="SMART" id="SM00235">
    <property type="entry name" value="ZnMc"/>
    <property type="match status" value="1"/>
</dbReference>
<keyword evidence="3 4" id="KW-0482">Metalloprotease</keyword>
<dbReference type="CDD" id="cd04280">
    <property type="entry name" value="ZnMc_astacin_like"/>
    <property type="match status" value="1"/>
</dbReference>
<gene>
    <name evidence="6" type="ORF">NPIL_626871</name>
</gene>
<dbReference type="InterPro" id="IPR034035">
    <property type="entry name" value="Astacin-like_dom"/>
</dbReference>
<dbReference type="GO" id="GO:0006508">
    <property type="term" value="P:proteolysis"/>
    <property type="evidence" value="ECO:0007669"/>
    <property type="project" value="UniProtKB-KW"/>
</dbReference>
<evidence type="ECO:0000313" key="7">
    <source>
        <dbReference type="Proteomes" id="UP000887013"/>
    </source>
</evidence>
<dbReference type="InterPro" id="IPR006026">
    <property type="entry name" value="Peptidase_Metallo"/>
</dbReference>
<feature type="binding site" evidence="3">
    <location>
        <position position="224"/>
    </location>
    <ligand>
        <name>Zn(2+)</name>
        <dbReference type="ChEBI" id="CHEBI:29105"/>
        <note>catalytic</note>
    </ligand>
</feature>
<name>A0A8X6NQ72_NEPPI</name>
<evidence type="ECO:0000259" key="5">
    <source>
        <dbReference type="PROSITE" id="PS51864"/>
    </source>
</evidence>
<dbReference type="SUPFAM" id="SSF55486">
    <property type="entry name" value="Metalloproteases ('zincins'), catalytic domain"/>
    <property type="match status" value="1"/>
</dbReference>
<keyword evidence="3 4" id="KW-0479">Metal-binding</keyword>
<protein>
    <recommendedName>
        <fullName evidence="4">Metalloendopeptidase</fullName>
        <ecNumber evidence="4">3.4.24.-</ecNumber>
    </recommendedName>
</protein>
<dbReference type="PANTHER" id="PTHR10127">
    <property type="entry name" value="DISCOIDIN, CUB, EGF, LAMININ , AND ZINC METALLOPROTEASE DOMAIN CONTAINING"/>
    <property type="match status" value="1"/>
</dbReference>
<comment type="caution">
    <text evidence="3">Lacks conserved residue(s) required for the propagation of feature annotation.</text>
</comment>
<dbReference type="PRINTS" id="PR00480">
    <property type="entry name" value="ASTACIN"/>
</dbReference>
<feature type="binding site" evidence="3">
    <location>
        <position position="230"/>
    </location>
    <ligand>
        <name>Zn(2+)</name>
        <dbReference type="ChEBI" id="CHEBI:29105"/>
        <note>catalytic</note>
    </ligand>
</feature>
<reference evidence="6" key="1">
    <citation type="submission" date="2020-08" db="EMBL/GenBank/DDBJ databases">
        <title>Multicomponent nature underlies the extraordinary mechanical properties of spider dragline silk.</title>
        <authorList>
            <person name="Kono N."/>
            <person name="Nakamura H."/>
            <person name="Mori M."/>
            <person name="Yoshida Y."/>
            <person name="Ohtoshi R."/>
            <person name="Malay A.D."/>
            <person name="Moran D.A.P."/>
            <person name="Tomita M."/>
            <person name="Numata K."/>
            <person name="Arakawa K."/>
        </authorList>
    </citation>
    <scope>NUCLEOTIDE SEQUENCE</scope>
</reference>
<dbReference type="GO" id="GO:0004222">
    <property type="term" value="F:metalloendopeptidase activity"/>
    <property type="evidence" value="ECO:0007669"/>
    <property type="project" value="UniProtKB-UniRule"/>
</dbReference>
<dbReference type="PROSITE" id="PS51864">
    <property type="entry name" value="ASTACIN"/>
    <property type="match status" value="1"/>
</dbReference>
<keyword evidence="7" id="KW-1185">Reference proteome</keyword>